<feature type="region of interest" description="Disordered" evidence="11">
    <location>
        <begin position="1"/>
        <end position="69"/>
    </location>
</feature>
<name>A0AAN9QMV6_PHACN</name>
<evidence type="ECO:0000256" key="2">
    <source>
        <dbReference type="ARBA" id="ARBA00008115"/>
    </source>
</evidence>
<dbReference type="CDD" id="cd18088">
    <property type="entry name" value="Nep1-like"/>
    <property type="match status" value="1"/>
</dbReference>
<dbReference type="PANTHER" id="PTHR12636:SF5">
    <property type="entry name" value="RIBOSOMAL RNA SMALL SUBUNIT METHYLTRANSFERASE NEP1"/>
    <property type="match status" value="1"/>
</dbReference>
<keyword evidence="6" id="KW-0808">Transferase</keyword>
<accession>A0AAN9QMV6</accession>
<comment type="caution">
    <text evidence="12">The sequence shown here is derived from an EMBL/GenBank/DDBJ whole genome shotgun (WGS) entry which is preliminary data.</text>
</comment>
<feature type="compositionally biased region" description="Low complexity" evidence="11">
    <location>
        <begin position="10"/>
        <end position="22"/>
    </location>
</feature>
<evidence type="ECO:0000256" key="9">
    <source>
        <dbReference type="ARBA" id="ARBA00022884"/>
    </source>
</evidence>
<sequence>MSSPGDARMPRAPAMPACLAPRRCPHASRPGDARMPRAPAMPDDTSPRLPEGSSFHYVTSKQNQKNPRKCKQCLENWSLFEAEAMTRPFGVKGKKRKHSQSKQYSEEEHQQPPPKKAVAEESKEPSPEPEPERESEPAPTEEDELSGIPIVPSEKDSTKPNVIFILEKASLEVAKVGKTYQLLNSDDHANFLRKNNKNPGDYRPDITHQSLLSILDSPLNKAGRLRSVYIRTEKGVLIEVKPFVRIPRTFKRFAGVMLELLQKLSISAVGKREKLLRTIKNPVTQYLPVNSRKIGLSYSSENLVDMDDYVSTISSNMDLVFVVGAMAHGKIETDYTEDYLAISGYPLSAAYCITRITGALERKWKIL</sequence>
<organism evidence="12 13">
    <name type="scientific">Phaseolus coccineus</name>
    <name type="common">Scarlet runner bean</name>
    <name type="synonym">Phaseolus multiflorus</name>
    <dbReference type="NCBI Taxonomy" id="3886"/>
    <lineage>
        <taxon>Eukaryota</taxon>
        <taxon>Viridiplantae</taxon>
        <taxon>Streptophyta</taxon>
        <taxon>Embryophyta</taxon>
        <taxon>Tracheophyta</taxon>
        <taxon>Spermatophyta</taxon>
        <taxon>Magnoliopsida</taxon>
        <taxon>eudicotyledons</taxon>
        <taxon>Gunneridae</taxon>
        <taxon>Pentapetalae</taxon>
        <taxon>rosids</taxon>
        <taxon>fabids</taxon>
        <taxon>Fabales</taxon>
        <taxon>Fabaceae</taxon>
        <taxon>Papilionoideae</taxon>
        <taxon>50 kb inversion clade</taxon>
        <taxon>NPAAA clade</taxon>
        <taxon>indigoferoid/millettioid clade</taxon>
        <taxon>Phaseoleae</taxon>
        <taxon>Phaseolus</taxon>
    </lineage>
</organism>
<dbReference type="SUPFAM" id="SSF75217">
    <property type="entry name" value="alpha/beta knot"/>
    <property type="match status" value="1"/>
</dbReference>
<evidence type="ECO:0000313" key="13">
    <source>
        <dbReference type="Proteomes" id="UP001374584"/>
    </source>
</evidence>
<reference evidence="12 13" key="1">
    <citation type="submission" date="2024-01" db="EMBL/GenBank/DDBJ databases">
        <title>The genomes of 5 underutilized Papilionoideae crops provide insights into root nodulation and disease resistanc.</title>
        <authorList>
            <person name="Jiang F."/>
        </authorList>
    </citation>
    <scope>NUCLEOTIDE SEQUENCE [LARGE SCALE GENOMIC DNA]</scope>
    <source>
        <strain evidence="12">JINMINGXINNONG_FW02</strain>
        <tissue evidence="12">Leaves</tissue>
    </source>
</reference>
<dbReference type="InterPro" id="IPR029028">
    <property type="entry name" value="Alpha/beta_knot_MTases"/>
</dbReference>
<dbReference type="EMBL" id="JAYMYR010000009">
    <property type="protein sequence ID" value="KAK7341297.1"/>
    <property type="molecule type" value="Genomic_DNA"/>
</dbReference>
<feature type="compositionally biased region" description="Polar residues" evidence="11">
    <location>
        <begin position="56"/>
        <end position="65"/>
    </location>
</feature>
<proteinExistence type="inferred from homology"/>
<dbReference type="GO" id="GO:0019843">
    <property type="term" value="F:rRNA binding"/>
    <property type="evidence" value="ECO:0007669"/>
    <property type="project" value="UniProtKB-KW"/>
</dbReference>
<dbReference type="AlphaFoldDB" id="A0AAN9QMV6"/>
<keyword evidence="3" id="KW-0690">Ribosome biogenesis</keyword>
<keyword evidence="7" id="KW-0949">S-adenosyl-L-methionine</keyword>
<feature type="compositionally biased region" description="Basic and acidic residues" evidence="11">
    <location>
        <begin position="117"/>
        <end position="136"/>
    </location>
</feature>
<keyword evidence="9" id="KW-0694">RNA-binding</keyword>
<dbReference type="InterPro" id="IPR005304">
    <property type="entry name" value="Rbsml_bgen_MeTrfase_EMG1/NEP1"/>
</dbReference>
<evidence type="ECO:0000256" key="6">
    <source>
        <dbReference type="ARBA" id="ARBA00022679"/>
    </source>
</evidence>
<evidence type="ECO:0000256" key="1">
    <source>
        <dbReference type="ARBA" id="ARBA00004604"/>
    </source>
</evidence>
<dbReference type="InterPro" id="IPR029026">
    <property type="entry name" value="tRNA_m1G_MTases_N"/>
</dbReference>
<evidence type="ECO:0000256" key="4">
    <source>
        <dbReference type="ARBA" id="ARBA00022552"/>
    </source>
</evidence>
<dbReference type="PANTHER" id="PTHR12636">
    <property type="entry name" value="NEP1/MRA1"/>
    <property type="match status" value="1"/>
</dbReference>
<evidence type="ECO:0000256" key="11">
    <source>
        <dbReference type="SAM" id="MobiDB-lite"/>
    </source>
</evidence>
<dbReference type="Pfam" id="PF03587">
    <property type="entry name" value="EMG1"/>
    <property type="match status" value="1"/>
</dbReference>
<evidence type="ECO:0008006" key="14">
    <source>
        <dbReference type="Google" id="ProtNLM"/>
    </source>
</evidence>
<gene>
    <name evidence="12" type="ORF">VNO80_24223</name>
</gene>
<evidence type="ECO:0000313" key="12">
    <source>
        <dbReference type="EMBL" id="KAK7341297.1"/>
    </source>
</evidence>
<keyword evidence="13" id="KW-1185">Reference proteome</keyword>
<evidence type="ECO:0000256" key="8">
    <source>
        <dbReference type="ARBA" id="ARBA00022730"/>
    </source>
</evidence>
<evidence type="ECO:0000256" key="5">
    <source>
        <dbReference type="ARBA" id="ARBA00022603"/>
    </source>
</evidence>
<keyword evidence="4" id="KW-0698">rRNA processing</keyword>
<dbReference type="Gene3D" id="3.40.1280.10">
    <property type="match status" value="1"/>
</dbReference>
<feature type="region of interest" description="Disordered" evidence="11">
    <location>
        <begin position="90"/>
        <end position="154"/>
    </location>
</feature>
<comment type="subcellular location">
    <subcellularLocation>
        <location evidence="1">Nucleus</location>
        <location evidence="1">Nucleolus</location>
    </subcellularLocation>
</comment>
<keyword evidence="8" id="KW-0699">rRNA-binding</keyword>
<dbReference type="FunFam" id="3.40.1280.10:FF:000003">
    <property type="entry name" value="Ribosomal RNA small subunit methyltransferase"/>
    <property type="match status" value="1"/>
</dbReference>
<evidence type="ECO:0000256" key="10">
    <source>
        <dbReference type="ARBA" id="ARBA00023242"/>
    </source>
</evidence>
<evidence type="ECO:0000256" key="3">
    <source>
        <dbReference type="ARBA" id="ARBA00022517"/>
    </source>
</evidence>
<evidence type="ECO:0000256" key="7">
    <source>
        <dbReference type="ARBA" id="ARBA00022691"/>
    </source>
</evidence>
<dbReference type="GO" id="GO:0070475">
    <property type="term" value="P:rRNA base methylation"/>
    <property type="evidence" value="ECO:0007669"/>
    <property type="project" value="InterPro"/>
</dbReference>
<keyword evidence="5" id="KW-0489">Methyltransferase</keyword>
<protein>
    <recommendedName>
        <fullName evidence="14">Ribosomal RNA small subunit methyltransferase NEP1</fullName>
    </recommendedName>
</protein>
<keyword evidence="10" id="KW-0539">Nucleus</keyword>
<dbReference type="Proteomes" id="UP001374584">
    <property type="component" value="Unassembled WGS sequence"/>
</dbReference>
<comment type="similarity">
    <text evidence="2">Belongs to the class IV-like SAM-binding methyltransferase superfamily. RNA methyltransferase NEP1 family.</text>
</comment>
<dbReference type="GO" id="GO:0070037">
    <property type="term" value="F:rRNA (pseudouridine) methyltransferase activity"/>
    <property type="evidence" value="ECO:0007669"/>
    <property type="project" value="InterPro"/>
</dbReference>
<dbReference type="GO" id="GO:0032040">
    <property type="term" value="C:small-subunit processome"/>
    <property type="evidence" value="ECO:0007669"/>
    <property type="project" value="TreeGrafter"/>
</dbReference>